<keyword evidence="3" id="KW-1185">Reference proteome</keyword>
<gene>
    <name evidence="2" type="ORF">TSUD_325010</name>
</gene>
<dbReference type="AlphaFoldDB" id="A0A2Z6PJM3"/>
<keyword evidence="1" id="KW-0732">Signal</keyword>
<evidence type="ECO:0000313" key="3">
    <source>
        <dbReference type="Proteomes" id="UP000242715"/>
    </source>
</evidence>
<reference evidence="3" key="1">
    <citation type="journal article" date="2017" name="Front. Plant Sci.">
        <title>Climate Clever Clovers: New Paradigm to Reduce the Environmental Footprint of Ruminants by Breeding Low Methanogenic Forages Utilizing Haplotype Variation.</title>
        <authorList>
            <person name="Kaur P."/>
            <person name="Appels R."/>
            <person name="Bayer P.E."/>
            <person name="Keeble-Gagnere G."/>
            <person name="Wang J."/>
            <person name="Hirakawa H."/>
            <person name="Shirasawa K."/>
            <person name="Vercoe P."/>
            <person name="Stefanova K."/>
            <person name="Durmic Z."/>
            <person name="Nichols P."/>
            <person name="Revell C."/>
            <person name="Isobe S.N."/>
            <person name="Edwards D."/>
            <person name="Erskine W."/>
        </authorList>
    </citation>
    <scope>NUCLEOTIDE SEQUENCE [LARGE SCALE GENOMIC DNA]</scope>
    <source>
        <strain evidence="3">cv. Daliak</strain>
    </source>
</reference>
<feature type="signal peptide" evidence="1">
    <location>
        <begin position="1"/>
        <end position="27"/>
    </location>
</feature>
<name>A0A2Z6PJM3_TRISU</name>
<dbReference type="Proteomes" id="UP000242715">
    <property type="component" value="Unassembled WGS sequence"/>
</dbReference>
<proteinExistence type="predicted"/>
<organism evidence="2 3">
    <name type="scientific">Trifolium subterraneum</name>
    <name type="common">Subterranean clover</name>
    <dbReference type="NCBI Taxonomy" id="3900"/>
    <lineage>
        <taxon>Eukaryota</taxon>
        <taxon>Viridiplantae</taxon>
        <taxon>Streptophyta</taxon>
        <taxon>Embryophyta</taxon>
        <taxon>Tracheophyta</taxon>
        <taxon>Spermatophyta</taxon>
        <taxon>Magnoliopsida</taxon>
        <taxon>eudicotyledons</taxon>
        <taxon>Gunneridae</taxon>
        <taxon>Pentapetalae</taxon>
        <taxon>rosids</taxon>
        <taxon>fabids</taxon>
        <taxon>Fabales</taxon>
        <taxon>Fabaceae</taxon>
        <taxon>Papilionoideae</taxon>
        <taxon>50 kb inversion clade</taxon>
        <taxon>NPAAA clade</taxon>
        <taxon>Hologalegina</taxon>
        <taxon>IRL clade</taxon>
        <taxon>Trifolieae</taxon>
        <taxon>Trifolium</taxon>
    </lineage>
</organism>
<protein>
    <submittedName>
        <fullName evidence="2">Uncharacterized protein</fullName>
    </submittedName>
</protein>
<evidence type="ECO:0000256" key="1">
    <source>
        <dbReference type="SAM" id="SignalP"/>
    </source>
</evidence>
<sequence length="109" mass="12387">MTNLHMIFPLTILIGVILLTNSAKTIAAQYASFTTPQANEHPLHKPTCVKLGCIKDQQNYLSSSLARSFDQKVKSGKYVDLRHHNSLRRYNAYHITRLVPQGPNPLHHR</sequence>
<dbReference type="OrthoDB" id="1436910at2759"/>
<dbReference type="EMBL" id="DF974204">
    <property type="protein sequence ID" value="GAU46359.1"/>
    <property type="molecule type" value="Genomic_DNA"/>
</dbReference>
<feature type="chain" id="PRO_5016458206" evidence="1">
    <location>
        <begin position="28"/>
        <end position="109"/>
    </location>
</feature>
<accession>A0A2Z6PJM3</accession>
<evidence type="ECO:0000313" key="2">
    <source>
        <dbReference type="EMBL" id="GAU46359.1"/>
    </source>
</evidence>